<dbReference type="InterPro" id="IPR039536">
    <property type="entry name" value="TetR_C_Proteobacteria"/>
</dbReference>
<dbReference type="Gene3D" id="1.10.357.10">
    <property type="entry name" value="Tetracycline Repressor, domain 2"/>
    <property type="match status" value="1"/>
</dbReference>
<dbReference type="PANTHER" id="PTHR30055:SF146">
    <property type="entry name" value="HTH-TYPE TRANSCRIPTIONAL DUAL REGULATOR CECR"/>
    <property type="match status" value="1"/>
</dbReference>
<dbReference type="AlphaFoldDB" id="A0A5B0X469"/>
<evidence type="ECO:0000259" key="5">
    <source>
        <dbReference type="PROSITE" id="PS50977"/>
    </source>
</evidence>
<keyword evidence="3" id="KW-0804">Transcription</keyword>
<dbReference type="PRINTS" id="PR00455">
    <property type="entry name" value="HTHTETR"/>
</dbReference>
<dbReference type="PANTHER" id="PTHR30055">
    <property type="entry name" value="HTH-TYPE TRANSCRIPTIONAL REGULATOR RUTR"/>
    <property type="match status" value="1"/>
</dbReference>
<feature type="DNA-binding region" description="H-T-H motif" evidence="4">
    <location>
        <begin position="47"/>
        <end position="66"/>
    </location>
</feature>
<feature type="domain" description="HTH tetR-type" evidence="5">
    <location>
        <begin position="24"/>
        <end position="84"/>
    </location>
</feature>
<dbReference type="InterPro" id="IPR050109">
    <property type="entry name" value="HTH-type_TetR-like_transc_reg"/>
</dbReference>
<proteinExistence type="predicted"/>
<comment type="caution">
    <text evidence="6">The sequence shown here is derived from an EMBL/GenBank/DDBJ whole genome shotgun (WGS) entry which is preliminary data.</text>
</comment>
<evidence type="ECO:0000256" key="3">
    <source>
        <dbReference type="ARBA" id="ARBA00023163"/>
    </source>
</evidence>
<dbReference type="SUPFAM" id="SSF46689">
    <property type="entry name" value="Homeodomain-like"/>
    <property type="match status" value="1"/>
</dbReference>
<keyword evidence="7" id="KW-1185">Reference proteome</keyword>
<dbReference type="Pfam" id="PF14246">
    <property type="entry name" value="TetR_C_7"/>
    <property type="match status" value="1"/>
</dbReference>
<dbReference type="InterPro" id="IPR009057">
    <property type="entry name" value="Homeodomain-like_sf"/>
</dbReference>
<evidence type="ECO:0000256" key="1">
    <source>
        <dbReference type="ARBA" id="ARBA00023015"/>
    </source>
</evidence>
<keyword evidence="1" id="KW-0805">Transcription regulation</keyword>
<name>A0A5B0X469_9GAMM</name>
<reference evidence="6 7" key="1">
    <citation type="submission" date="2019-09" db="EMBL/GenBank/DDBJ databases">
        <authorList>
            <person name="Chen X.-Y."/>
        </authorList>
    </citation>
    <scope>NUCLEOTIDE SEQUENCE [LARGE SCALE GENOMIC DNA]</scope>
    <source>
        <strain evidence="6 7">NY5</strain>
    </source>
</reference>
<protein>
    <submittedName>
        <fullName evidence="6">TetR/AcrR family transcriptional regulator</fullName>
    </submittedName>
</protein>
<evidence type="ECO:0000256" key="4">
    <source>
        <dbReference type="PROSITE-ProRule" id="PRU00335"/>
    </source>
</evidence>
<evidence type="ECO:0000313" key="6">
    <source>
        <dbReference type="EMBL" id="KAA1194124.1"/>
    </source>
</evidence>
<organism evidence="6 7">
    <name type="scientific">Pseudohalioglobus sediminis</name>
    <dbReference type="NCBI Taxonomy" id="2606449"/>
    <lineage>
        <taxon>Bacteria</taxon>
        <taxon>Pseudomonadati</taxon>
        <taxon>Pseudomonadota</taxon>
        <taxon>Gammaproteobacteria</taxon>
        <taxon>Cellvibrionales</taxon>
        <taxon>Halieaceae</taxon>
        <taxon>Pseudohalioglobus</taxon>
    </lineage>
</organism>
<sequence>MAGTPDTPETTLSKHEQAKRPLWLKKRAAILDSAEQLFLEDGFAGVPIDRISEVSGISKTTIYKHFGAKEALFREVIERKVSALSDKINRPDPQAAAEEQLLALARATAAVLMDPDFMALHRMMLAAPGDLAELIRWQYEVGMQSLLTTIAQVIEGLSRHGEIHFDALDLAVQDFLSLTQGAGGSALRSGGTGTASSIPEPLLRRGVANFLKIYGRS</sequence>
<dbReference type="FunFam" id="1.10.10.60:FF:000141">
    <property type="entry name" value="TetR family transcriptional regulator"/>
    <property type="match status" value="1"/>
</dbReference>
<dbReference type="Pfam" id="PF00440">
    <property type="entry name" value="TetR_N"/>
    <property type="match status" value="1"/>
</dbReference>
<dbReference type="PROSITE" id="PS50977">
    <property type="entry name" value="HTH_TETR_2"/>
    <property type="match status" value="1"/>
</dbReference>
<evidence type="ECO:0000256" key="2">
    <source>
        <dbReference type="ARBA" id="ARBA00023125"/>
    </source>
</evidence>
<gene>
    <name evidence="6" type="ORF">F0M18_01405</name>
</gene>
<dbReference type="EMBL" id="VTUX01000001">
    <property type="protein sequence ID" value="KAA1194124.1"/>
    <property type="molecule type" value="Genomic_DNA"/>
</dbReference>
<evidence type="ECO:0000313" key="7">
    <source>
        <dbReference type="Proteomes" id="UP000323708"/>
    </source>
</evidence>
<dbReference type="RefSeq" id="WP_149609593.1">
    <property type="nucleotide sequence ID" value="NZ_VTUX01000001.1"/>
</dbReference>
<dbReference type="InterPro" id="IPR001647">
    <property type="entry name" value="HTH_TetR"/>
</dbReference>
<dbReference type="Proteomes" id="UP000323708">
    <property type="component" value="Unassembled WGS sequence"/>
</dbReference>
<dbReference type="GO" id="GO:0000976">
    <property type="term" value="F:transcription cis-regulatory region binding"/>
    <property type="evidence" value="ECO:0007669"/>
    <property type="project" value="TreeGrafter"/>
</dbReference>
<dbReference type="GO" id="GO:0003700">
    <property type="term" value="F:DNA-binding transcription factor activity"/>
    <property type="evidence" value="ECO:0007669"/>
    <property type="project" value="TreeGrafter"/>
</dbReference>
<keyword evidence="2 4" id="KW-0238">DNA-binding</keyword>
<accession>A0A5B0X469</accession>